<feature type="non-terminal residue" evidence="2">
    <location>
        <position position="1"/>
    </location>
</feature>
<dbReference type="RefSeq" id="WP_039309362.1">
    <property type="nucleotide sequence ID" value="NZ_JQHL01000065.1"/>
</dbReference>
<feature type="domain" description="Bacterial Ig-like" evidence="1">
    <location>
        <begin position="60"/>
        <end position="126"/>
    </location>
</feature>
<dbReference type="InterPro" id="IPR044016">
    <property type="entry name" value="Big_13"/>
</dbReference>
<sequence length="275" mass="28005">DGQTLITASVPGISGTVSAEHTLSVLINTLPQATLDLPFGDGVLDTTEAGQNQIIRGSTGITGSGQQVTLTLGGKTYTGTVDANGNWHITLPSDDLRALPQGENPLTVTVTDIAGNQASTTTQVTVSFSPAALTLSAIADDNILNADEGARDQRLSGTASLSEAGRTVTVSLNGKTYTATIGSDGHWSLTLPAADLHALNDGEYLVRATLTDVAGNVATLTRTLTVDTTAPTLTLEALTGDDLLTADELQSALDLLGSTSASEAGQTVSVTLNGM</sequence>
<dbReference type="Gene3D" id="2.60.40.10">
    <property type="entry name" value="Immunoglobulins"/>
    <property type="match status" value="3"/>
</dbReference>
<protein>
    <recommendedName>
        <fullName evidence="1">Bacterial Ig-like domain-containing protein</fullName>
    </recommendedName>
</protein>
<gene>
    <name evidence="2" type="ORF">JV35_21415</name>
</gene>
<dbReference type="Proteomes" id="UP000032869">
    <property type="component" value="Unassembled WGS sequence"/>
</dbReference>
<dbReference type="InterPro" id="IPR049826">
    <property type="entry name" value="Ig-like_ice"/>
</dbReference>
<evidence type="ECO:0000313" key="2">
    <source>
        <dbReference type="EMBL" id="KFX10095.1"/>
    </source>
</evidence>
<dbReference type="EMBL" id="JQHL01000065">
    <property type="protein sequence ID" value="KFX10095.1"/>
    <property type="molecule type" value="Genomic_DNA"/>
</dbReference>
<reference evidence="2 3" key="1">
    <citation type="submission" date="2014-08" db="EMBL/GenBank/DDBJ databases">
        <title>Genome sequences of NCPPB Pectobacterium isolates.</title>
        <authorList>
            <person name="Glover R.H."/>
            <person name="Sapp M."/>
            <person name="Elphinstone J."/>
        </authorList>
    </citation>
    <scope>NUCLEOTIDE SEQUENCE [LARGE SCALE GENOMIC DNA]</scope>
    <source>
        <strain evidence="2 3">NCPPB 2793</strain>
    </source>
</reference>
<evidence type="ECO:0000313" key="3">
    <source>
        <dbReference type="Proteomes" id="UP000032869"/>
    </source>
</evidence>
<dbReference type="NCBIfam" id="NF012196">
    <property type="entry name" value="Ig_like_ice"/>
    <property type="match status" value="1"/>
</dbReference>
<accession>A0ABR4UTP6</accession>
<dbReference type="Pfam" id="PF19077">
    <property type="entry name" value="Big_13"/>
    <property type="match status" value="2"/>
</dbReference>
<keyword evidence="3" id="KW-1185">Reference proteome</keyword>
<dbReference type="NCBIfam" id="NF033510">
    <property type="entry name" value="Ca_tandemer"/>
    <property type="match status" value="3"/>
</dbReference>
<dbReference type="InterPro" id="IPR013783">
    <property type="entry name" value="Ig-like_fold"/>
</dbReference>
<feature type="domain" description="Bacterial Ig-like" evidence="1">
    <location>
        <begin position="136"/>
        <end position="228"/>
    </location>
</feature>
<name>A0ABR4UTP6_9GAMM</name>
<feature type="non-terminal residue" evidence="2">
    <location>
        <position position="275"/>
    </location>
</feature>
<organism evidence="2 3">
    <name type="scientific">Pectobacterium betavasculorum</name>
    <dbReference type="NCBI Taxonomy" id="55207"/>
    <lineage>
        <taxon>Bacteria</taxon>
        <taxon>Pseudomonadati</taxon>
        <taxon>Pseudomonadota</taxon>
        <taxon>Gammaproteobacteria</taxon>
        <taxon>Enterobacterales</taxon>
        <taxon>Pectobacteriaceae</taxon>
        <taxon>Pectobacterium</taxon>
    </lineage>
</organism>
<comment type="caution">
    <text evidence="2">The sequence shown here is derived from an EMBL/GenBank/DDBJ whole genome shotgun (WGS) entry which is preliminary data.</text>
</comment>
<proteinExistence type="predicted"/>
<evidence type="ECO:0000259" key="1">
    <source>
        <dbReference type="Pfam" id="PF19077"/>
    </source>
</evidence>